<sequence length="477" mass="52870">MKPIYLLFVGFFVYNPALAFQSEIIDNKPGDPFNFERVEQVSDSLAHLLIKDNLITGMSIAIAEAGKVVLSKGYGLANVEHKVQATPETVYRVASITKQFTAAVILKLIEEGKMEISDTLGKYFPEYPAHGAGITIQQLLNQTSGIGSKKYNTEVEKIAAGRKAFYELSEEEIIEMFANAPLDFEPGEQFAYRNQNYILLGMIIEKVSGLPYGQYLEEKFLKPLGLEQTGYCDESRIIGSRAQGYISAKGEIFNAPYINMKNPGGAGGLCSTVLDLVRWNHLLYSGQVVSRESLDQMTASGILEDGRPTEYGFGLKLGKLGDHRKIYHGGSIQGFNSNLEFYPEEDLSIAVMTNTGSGQDEKISEALARAAFGLEIKNSELSAAERQKYEGSYMVKIPEKTIEIRFFSKDDQLQVDLAGQGISPLLFQGNSRFVAELDKNLVFTFLEEDQGFPELTVEMQGKTFSGTRKDLTSIEDN</sequence>
<dbReference type="EMBL" id="OCMF01000001">
    <property type="protein sequence ID" value="SOC79896.1"/>
    <property type="molecule type" value="Genomic_DNA"/>
</dbReference>
<dbReference type="InterPro" id="IPR012338">
    <property type="entry name" value="Beta-lactam/transpept-like"/>
</dbReference>
<organism evidence="2 3">
    <name type="scientific">Salinimicrobium sediminis</name>
    <dbReference type="NCBI Taxonomy" id="1343891"/>
    <lineage>
        <taxon>Bacteria</taxon>
        <taxon>Pseudomonadati</taxon>
        <taxon>Bacteroidota</taxon>
        <taxon>Flavobacteriia</taxon>
        <taxon>Flavobacteriales</taxon>
        <taxon>Flavobacteriaceae</taxon>
        <taxon>Salinimicrobium</taxon>
    </lineage>
</organism>
<accession>A0A285X4H3</accession>
<dbReference type="Pfam" id="PF00144">
    <property type="entry name" value="Beta-lactamase"/>
    <property type="match status" value="1"/>
</dbReference>
<dbReference type="PANTHER" id="PTHR46825:SF9">
    <property type="entry name" value="BETA-LACTAMASE-RELATED DOMAIN-CONTAINING PROTEIN"/>
    <property type="match status" value="1"/>
</dbReference>
<dbReference type="Gene3D" id="3.40.710.10">
    <property type="entry name" value="DD-peptidase/beta-lactamase superfamily"/>
    <property type="match status" value="1"/>
</dbReference>
<dbReference type="InterPro" id="IPR050491">
    <property type="entry name" value="AmpC-like"/>
</dbReference>
<feature type="domain" description="Beta-lactamase-related" evidence="1">
    <location>
        <begin position="55"/>
        <end position="367"/>
    </location>
</feature>
<dbReference type="OrthoDB" id="9793489at2"/>
<protein>
    <submittedName>
        <fullName evidence="2">CubicO group peptidase, beta-lactamase class C family</fullName>
    </submittedName>
</protein>
<dbReference type="InterPro" id="IPR001466">
    <property type="entry name" value="Beta-lactam-related"/>
</dbReference>
<dbReference type="SUPFAM" id="SSF56601">
    <property type="entry name" value="beta-lactamase/transpeptidase-like"/>
    <property type="match status" value="1"/>
</dbReference>
<keyword evidence="3" id="KW-1185">Reference proteome</keyword>
<dbReference type="AlphaFoldDB" id="A0A285X4H3"/>
<dbReference type="PANTHER" id="PTHR46825">
    <property type="entry name" value="D-ALANYL-D-ALANINE-CARBOXYPEPTIDASE/ENDOPEPTIDASE AMPH"/>
    <property type="match status" value="1"/>
</dbReference>
<gene>
    <name evidence="2" type="ORF">SAMN06296241_1436</name>
</gene>
<evidence type="ECO:0000259" key="1">
    <source>
        <dbReference type="Pfam" id="PF00144"/>
    </source>
</evidence>
<reference evidence="3" key="1">
    <citation type="submission" date="2017-09" db="EMBL/GenBank/DDBJ databases">
        <authorList>
            <person name="Varghese N."/>
            <person name="Submissions S."/>
        </authorList>
    </citation>
    <scope>NUCLEOTIDE SEQUENCE [LARGE SCALE GENOMIC DNA]</scope>
    <source>
        <strain evidence="3">CGMCC 1.12641</strain>
    </source>
</reference>
<evidence type="ECO:0000313" key="3">
    <source>
        <dbReference type="Proteomes" id="UP000219193"/>
    </source>
</evidence>
<dbReference type="RefSeq" id="WP_097055597.1">
    <property type="nucleotide sequence ID" value="NZ_OCMF01000001.1"/>
</dbReference>
<evidence type="ECO:0000313" key="2">
    <source>
        <dbReference type="EMBL" id="SOC79896.1"/>
    </source>
</evidence>
<name>A0A285X4H3_9FLAO</name>
<dbReference type="Proteomes" id="UP000219193">
    <property type="component" value="Unassembled WGS sequence"/>
</dbReference>
<proteinExistence type="predicted"/>